<dbReference type="InterPro" id="IPR009351">
    <property type="entry name" value="AlkZ-like"/>
</dbReference>
<dbReference type="GO" id="GO:0003677">
    <property type="term" value="F:DNA binding"/>
    <property type="evidence" value="ECO:0007669"/>
    <property type="project" value="UniProtKB-KW"/>
</dbReference>
<sequence length="374" mass="40404">MPLSWEDLAAAALARQLPEDPGGSGVAARLDLVGPVQSQTARSPFLALAARFPGTTRAEVEAAYEDGSLVRGSTIRGTVHTATPAQYAALGAATRVGQRTLWQRMLKLERSSLDDLWTATEEFAAGWRTPDELQDHLHRWLVTHEGRDDVTGNAAGRYLAFGHGGLVRRPVNGDWAGQGAPEYRTLPPVVAATLRDAVLLHLRCHGPASRHDVAWWSGLGLRVVDDVLAGLDGLLADEGPDGRTYVSLPDAPASRTDHGVRLLPEFDALMCAYEPSARVRFAERHHLDRLWSGANGMVLPPLLVDGRITGYWRATGSARRRPLEVVWFARTRRPRSGELDAPVAALEAALGIEVASVTLSREDLGRGSVSPGRG</sequence>
<reference evidence="1 2" key="1">
    <citation type="submission" date="2024-09" db="EMBL/GenBank/DDBJ databases">
        <authorList>
            <person name="Sun Q."/>
            <person name="Mori K."/>
        </authorList>
    </citation>
    <scope>NUCLEOTIDE SEQUENCE [LARGE SCALE GENOMIC DNA]</scope>
    <source>
        <strain evidence="1 2">CCM 8654</strain>
    </source>
</reference>
<protein>
    <submittedName>
        <fullName evidence="1">Winged helix DNA-binding domain-containing protein</fullName>
    </submittedName>
</protein>
<keyword evidence="1" id="KW-0238">DNA-binding</keyword>
<name>A0ABV6E4U9_9ACTN</name>
<dbReference type="EMBL" id="JBHLXH010000002">
    <property type="protein sequence ID" value="MFC0224017.1"/>
    <property type="molecule type" value="Genomic_DNA"/>
</dbReference>
<evidence type="ECO:0000313" key="2">
    <source>
        <dbReference type="Proteomes" id="UP001589698"/>
    </source>
</evidence>
<accession>A0ABV6E4U9</accession>
<keyword evidence="2" id="KW-1185">Reference proteome</keyword>
<gene>
    <name evidence="1" type="ORF">ACFFJG_16135</name>
</gene>
<dbReference type="PANTHER" id="PTHR38479:SF2">
    <property type="entry name" value="WINGED HELIX DNA-BINDING DOMAIN-CONTAINING PROTEIN"/>
    <property type="match status" value="1"/>
</dbReference>
<dbReference type="Pfam" id="PF06224">
    <property type="entry name" value="AlkZ-like"/>
    <property type="match status" value="1"/>
</dbReference>
<organism evidence="1 2">
    <name type="scientific">Nocardioides zeicaulis</name>
    <dbReference type="NCBI Taxonomy" id="1776857"/>
    <lineage>
        <taxon>Bacteria</taxon>
        <taxon>Bacillati</taxon>
        <taxon>Actinomycetota</taxon>
        <taxon>Actinomycetes</taxon>
        <taxon>Propionibacteriales</taxon>
        <taxon>Nocardioidaceae</taxon>
        <taxon>Nocardioides</taxon>
    </lineage>
</organism>
<proteinExistence type="predicted"/>
<evidence type="ECO:0000313" key="1">
    <source>
        <dbReference type="EMBL" id="MFC0224017.1"/>
    </source>
</evidence>
<dbReference type="PANTHER" id="PTHR38479">
    <property type="entry name" value="LMO0824 PROTEIN"/>
    <property type="match status" value="1"/>
</dbReference>
<dbReference type="RefSeq" id="WP_378519809.1">
    <property type="nucleotide sequence ID" value="NZ_CBCSDI010000024.1"/>
</dbReference>
<comment type="caution">
    <text evidence="1">The sequence shown here is derived from an EMBL/GenBank/DDBJ whole genome shotgun (WGS) entry which is preliminary data.</text>
</comment>
<dbReference type="Proteomes" id="UP001589698">
    <property type="component" value="Unassembled WGS sequence"/>
</dbReference>